<name>A0A6G0RRG9_9STRA</name>
<proteinExistence type="predicted"/>
<evidence type="ECO:0000313" key="3">
    <source>
        <dbReference type="Proteomes" id="UP000486351"/>
    </source>
</evidence>
<dbReference type="Proteomes" id="UP000486351">
    <property type="component" value="Unassembled WGS sequence"/>
</dbReference>
<sequence length="82" mass="9423">MVLVVVFWCFSYFVQCAQLKTRQDHLCKRSTADASRTQLLCPLFVANSACFPRFGRRCWRDVFGRGDGELHHRFMIGSSSCA</sequence>
<keyword evidence="1" id="KW-0732">Signal</keyword>
<protein>
    <recommendedName>
        <fullName evidence="4">Secreted protein</fullName>
    </recommendedName>
</protein>
<comment type="caution">
    <text evidence="2">The sequence shown here is derived from an EMBL/GenBank/DDBJ whole genome shotgun (WGS) entry which is preliminary data.</text>
</comment>
<dbReference type="AlphaFoldDB" id="A0A6G0RRG9"/>
<evidence type="ECO:0000256" key="1">
    <source>
        <dbReference type="SAM" id="SignalP"/>
    </source>
</evidence>
<organism evidence="2 3">
    <name type="scientific">Phytophthora fragariae</name>
    <dbReference type="NCBI Taxonomy" id="53985"/>
    <lineage>
        <taxon>Eukaryota</taxon>
        <taxon>Sar</taxon>
        <taxon>Stramenopiles</taxon>
        <taxon>Oomycota</taxon>
        <taxon>Peronosporomycetes</taxon>
        <taxon>Peronosporales</taxon>
        <taxon>Peronosporaceae</taxon>
        <taxon>Phytophthora</taxon>
    </lineage>
</organism>
<evidence type="ECO:0000313" key="2">
    <source>
        <dbReference type="EMBL" id="KAE9340074.1"/>
    </source>
</evidence>
<evidence type="ECO:0008006" key="4">
    <source>
        <dbReference type="Google" id="ProtNLM"/>
    </source>
</evidence>
<gene>
    <name evidence="2" type="ORF">PF008_g11273</name>
</gene>
<feature type="chain" id="PRO_5026088580" description="Secreted protein" evidence="1">
    <location>
        <begin position="17"/>
        <end position="82"/>
    </location>
</feature>
<dbReference type="EMBL" id="QXFY01000597">
    <property type="protein sequence ID" value="KAE9340074.1"/>
    <property type="molecule type" value="Genomic_DNA"/>
</dbReference>
<feature type="signal peptide" evidence="1">
    <location>
        <begin position="1"/>
        <end position="16"/>
    </location>
</feature>
<accession>A0A6G0RRG9</accession>
<reference evidence="2 3" key="1">
    <citation type="submission" date="2018-09" db="EMBL/GenBank/DDBJ databases">
        <title>Genomic investigation of the strawberry pathogen Phytophthora fragariae indicates pathogenicity is determined by transcriptional variation in three key races.</title>
        <authorList>
            <person name="Adams T.M."/>
            <person name="Armitage A.D."/>
            <person name="Sobczyk M.K."/>
            <person name="Bates H.J."/>
            <person name="Dunwell J.M."/>
            <person name="Nellist C.F."/>
            <person name="Harrison R.J."/>
        </authorList>
    </citation>
    <scope>NUCLEOTIDE SEQUENCE [LARGE SCALE GENOMIC DNA]</scope>
    <source>
        <strain evidence="2 3">NOV-77</strain>
    </source>
</reference>